<dbReference type="EMBL" id="JBBJCI010000217">
    <property type="protein sequence ID" value="KAK7240082.1"/>
    <property type="molecule type" value="Genomic_DNA"/>
</dbReference>
<dbReference type="SUPFAM" id="SSF52540">
    <property type="entry name" value="P-loop containing nucleoside triphosphate hydrolases"/>
    <property type="match status" value="1"/>
</dbReference>
<comment type="caution">
    <text evidence="1">The sequence shown here is derived from an EMBL/GenBank/DDBJ whole genome shotgun (WGS) entry which is preliminary data.</text>
</comment>
<dbReference type="PANTHER" id="PTHR45909:SF1">
    <property type="entry name" value="ADP-RIBOSYLATION FACTOR-RELATED PROTEIN 1"/>
    <property type="match status" value="1"/>
</dbReference>
<dbReference type="GO" id="GO:0006886">
    <property type="term" value="P:intracellular protein transport"/>
    <property type="evidence" value="ECO:0007669"/>
    <property type="project" value="TreeGrafter"/>
</dbReference>
<dbReference type="GO" id="GO:0003924">
    <property type="term" value="F:GTPase activity"/>
    <property type="evidence" value="ECO:0007669"/>
    <property type="project" value="InterPro"/>
</dbReference>
<dbReference type="PRINTS" id="PR00449">
    <property type="entry name" value="RASTRNSFRMNG"/>
</dbReference>
<dbReference type="GO" id="GO:0043001">
    <property type="term" value="P:Golgi to plasma membrane protein transport"/>
    <property type="evidence" value="ECO:0007669"/>
    <property type="project" value="TreeGrafter"/>
</dbReference>
<dbReference type="SMART" id="SM00178">
    <property type="entry name" value="SAR"/>
    <property type="match status" value="1"/>
</dbReference>
<organism evidence="1 2">
    <name type="scientific">Aureococcus anophagefferens</name>
    <name type="common">Harmful bloom alga</name>
    <dbReference type="NCBI Taxonomy" id="44056"/>
    <lineage>
        <taxon>Eukaryota</taxon>
        <taxon>Sar</taxon>
        <taxon>Stramenopiles</taxon>
        <taxon>Ochrophyta</taxon>
        <taxon>Pelagophyceae</taxon>
        <taxon>Pelagomonadales</taxon>
        <taxon>Pelagomonadaceae</taxon>
        <taxon>Aureococcus</taxon>
    </lineage>
</organism>
<evidence type="ECO:0000313" key="2">
    <source>
        <dbReference type="Proteomes" id="UP001363151"/>
    </source>
</evidence>
<dbReference type="InterPro" id="IPR024156">
    <property type="entry name" value="Small_GTPase_ARF"/>
</dbReference>
<dbReference type="GO" id="GO:0034067">
    <property type="term" value="P:protein localization to Golgi apparatus"/>
    <property type="evidence" value="ECO:0007669"/>
    <property type="project" value="TreeGrafter"/>
</dbReference>
<reference evidence="1 2" key="1">
    <citation type="submission" date="2024-03" db="EMBL/GenBank/DDBJ databases">
        <title>Aureococcus anophagefferens CCMP1851 and Kratosvirus quantuckense: Draft genome of a second virus-susceptible host strain in the model system.</title>
        <authorList>
            <person name="Chase E."/>
            <person name="Truchon A.R."/>
            <person name="Schepens W."/>
            <person name="Wilhelm S.W."/>
        </authorList>
    </citation>
    <scope>NUCLEOTIDE SEQUENCE [LARGE SCALE GENOMIC DNA]</scope>
    <source>
        <strain evidence="1 2">CCMP1851</strain>
    </source>
</reference>
<dbReference type="KEGG" id="aaf:AURANDRAFT_54947"/>
<dbReference type="Gene3D" id="3.40.50.300">
    <property type="entry name" value="P-loop containing nucleotide triphosphate hydrolases"/>
    <property type="match status" value="1"/>
</dbReference>
<gene>
    <name evidence="1" type="ORF">SO694_00116056</name>
</gene>
<name>A0ABR1FWF5_AURAN</name>
<dbReference type="PROSITE" id="PS51417">
    <property type="entry name" value="ARF"/>
    <property type="match status" value="1"/>
</dbReference>
<dbReference type="Pfam" id="PF00025">
    <property type="entry name" value="Arf"/>
    <property type="match status" value="1"/>
</dbReference>
<dbReference type="InterPro" id="IPR027417">
    <property type="entry name" value="P-loop_NTPase"/>
</dbReference>
<dbReference type="PANTHER" id="PTHR45909">
    <property type="entry name" value="ADP-RIBOSYLATION FACTOR-RELATED PROTEIN 1"/>
    <property type="match status" value="1"/>
</dbReference>
<keyword evidence="2" id="KW-1185">Reference proteome</keyword>
<evidence type="ECO:0000313" key="1">
    <source>
        <dbReference type="EMBL" id="KAK7240082.1"/>
    </source>
</evidence>
<protein>
    <submittedName>
        <fullName evidence="1">Vesicular trafficking GTPase</fullName>
    </submittedName>
</protein>
<dbReference type="Proteomes" id="UP001363151">
    <property type="component" value="Unassembled WGS sequence"/>
</dbReference>
<dbReference type="GO" id="GO:0005794">
    <property type="term" value="C:Golgi apparatus"/>
    <property type="evidence" value="ECO:0007669"/>
    <property type="project" value="TreeGrafter"/>
</dbReference>
<dbReference type="GO" id="GO:0046872">
    <property type="term" value="F:metal ion binding"/>
    <property type="evidence" value="ECO:0007669"/>
    <property type="project" value="UniProtKB-KW"/>
</dbReference>
<dbReference type="SMART" id="SM00177">
    <property type="entry name" value="ARF"/>
    <property type="match status" value="1"/>
</dbReference>
<accession>A0ABR1FWF5</accession>
<proteinExistence type="predicted"/>
<dbReference type="GO" id="GO:0005525">
    <property type="term" value="F:GTP binding"/>
    <property type="evidence" value="ECO:0007669"/>
    <property type="project" value="UniProtKB-KW"/>
</dbReference>
<dbReference type="InterPro" id="IPR006689">
    <property type="entry name" value="Small_GTPase_ARF/SAR"/>
</dbReference>
<sequence>MFSLLEALKETCFKQPELNICIVGVDGSGKTSVLERAKGAFGSRLPPLPLSKITPTTGMNLAQVELARAKVTFWDLGGGASARSLWARYYAETHGVVFVVDAADADRLREARDAFRGALDHPDLADAPFLVLANKQDAVGACGADELATLFEVRELQRAGRRSVDLRACSCADAANVEESLLWLVHEAKALAPRAAPNE</sequence>